<accession>A0A926NJG0</accession>
<proteinExistence type="predicted"/>
<dbReference type="Proteomes" id="UP000626844">
    <property type="component" value="Unassembled WGS sequence"/>
</dbReference>
<gene>
    <name evidence="3" type="ORF">IC621_19820</name>
</gene>
<dbReference type="AlphaFoldDB" id="A0A926NJG0"/>
<organism evidence="3 4">
    <name type="scientific">Metabacillus arenae</name>
    <dbReference type="NCBI Taxonomy" id="2771434"/>
    <lineage>
        <taxon>Bacteria</taxon>
        <taxon>Bacillati</taxon>
        <taxon>Bacillota</taxon>
        <taxon>Bacilli</taxon>
        <taxon>Bacillales</taxon>
        <taxon>Bacillaceae</taxon>
        <taxon>Metabacillus</taxon>
    </lineage>
</organism>
<evidence type="ECO:0000313" key="3">
    <source>
        <dbReference type="EMBL" id="MBD1382466.1"/>
    </source>
</evidence>
<evidence type="ECO:0000313" key="4">
    <source>
        <dbReference type="Proteomes" id="UP000626844"/>
    </source>
</evidence>
<keyword evidence="1" id="KW-0812">Transmembrane</keyword>
<evidence type="ECO:0000259" key="2">
    <source>
        <dbReference type="Pfam" id="PF13490"/>
    </source>
</evidence>
<dbReference type="RefSeq" id="WP_191160690.1">
    <property type="nucleotide sequence ID" value="NZ_JACXAI010000031.1"/>
</dbReference>
<keyword evidence="4" id="KW-1185">Reference proteome</keyword>
<protein>
    <submittedName>
        <fullName evidence="3">Anti-sigma factor</fullName>
    </submittedName>
</protein>
<sequence>MSCPKNIAQLIHEHLDGEIGQQDELLLKEHLKSCKQCYQHYHDLEKSIALVQSTSHIMAPNDFTNAVMNRLPKEKKTVSINRWFKGHPLLVAASLFLLLMAGSLVSAWNEDHQFSVSKQPNLVVENNVVTVPEGVVVEGDVLVKNGDLRIDGKVKGDVTVVNGKVKGDVTVVNGDQYLASAGEVTGDIEEVDELFEWLWYHIRSFSEEVVNVFQKE</sequence>
<feature type="domain" description="Putative zinc-finger" evidence="2">
    <location>
        <begin position="6"/>
        <end position="37"/>
    </location>
</feature>
<dbReference type="InterPro" id="IPR027383">
    <property type="entry name" value="Znf_put"/>
</dbReference>
<keyword evidence="1" id="KW-0472">Membrane</keyword>
<reference evidence="3" key="1">
    <citation type="submission" date="2020-09" db="EMBL/GenBank/DDBJ databases">
        <title>A novel bacterium of genus Bacillus, isolated from South China Sea.</title>
        <authorList>
            <person name="Huang H."/>
            <person name="Mo K."/>
            <person name="Hu Y."/>
        </authorList>
    </citation>
    <scope>NUCLEOTIDE SEQUENCE</scope>
    <source>
        <strain evidence="3">IB182487</strain>
    </source>
</reference>
<dbReference type="EMBL" id="JACXAI010000031">
    <property type="protein sequence ID" value="MBD1382466.1"/>
    <property type="molecule type" value="Genomic_DNA"/>
</dbReference>
<feature type="transmembrane region" description="Helical" evidence="1">
    <location>
        <begin position="89"/>
        <end position="108"/>
    </location>
</feature>
<keyword evidence="1" id="KW-1133">Transmembrane helix</keyword>
<name>A0A926NJG0_9BACI</name>
<dbReference type="Pfam" id="PF13490">
    <property type="entry name" value="zf-HC2"/>
    <property type="match status" value="1"/>
</dbReference>
<evidence type="ECO:0000256" key="1">
    <source>
        <dbReference type="SAM" id="Phobius"/>
    </source>
</evidence>
<comment type="caution">
    <text evidence="3">The sequence shown here is derived from an EMBL/GenBank/DDBJ whole genome shotgun (WGS) entry which is preliminary data.</text>
</comment>